<dbReference type="CDD" id="cd11711">
    <property type="entry name" value="GINS_A_Sld5"/>
    <property type="match status" value="1"/>
</dbReference>
<dbReference type="KEGG" id="spaa:SPAPADRAFT_59059"/>
<dbReference type="Pfam" id="PF05916">
    <property type="entry name" value="Sld5"/>
    <property type="match status" value="1"/>
</dbReference>
<dbReference type="InParanoid" id="G3AIC1"/>
<dbReference type="PIRSF" id="PIRSF007764">
    <property type="entry name" value="Sld5"/>
    <property type="match status" value="1"/>
</dbReference>
<organism evidence="11">
    <name type="scientific">Spathaspora passalidarum (strain NRRL Y-27907 / 11-Y1)</name>
    <dbReference type="NCBI Taxonomy" id="619300"/>
    <lineage>
        <taxon>Eukaryota</taxon>
        <taxon>Fungi</taxon>
        <taxon>Dikarya</taxon>
        <taxon>Ascomycota</taxon>
        <taxon>Saccharomycotina</taxon>
        <taxon>Pichiomycetes</taxon>
        <taxon>Debaryomycetaceae</taxon>
        <taxon>Spathaspora</taxon>
    </lineage>
</organism>
<evidence type="ECO:0000256" key="6">
    <source>
        <dbReference type="ARBA" id="ARBA00023242"/>
    </source>
</evidence>
<dbReference type="GO" id="GO:0000727">
    <property type="term" value="P:double-strand break repair via break-induced replication"/>
    <property type="evidence" value="ECO:0007669"/>
    <property type="project" value="EnsemblFungi"/>
</dbReference>
<protein>
    <recommendedName>
        <fullName evidence="4 7">DNA replication complex GINS protein SLD5</fullName>
    </recommendedName>
</protein>
<accession>G3AIC1</accession>
<evidence type="ECO:0000256" key="4">
    <source>
        <dbReference type="ARBA" id="ARBA00014804"/>
    </source>
</evidence>
<dbReference type="RefSeq" id="XP_007373275.1">
    <property type="nucleotide sequence ID" value="XM_007373213.1"/>
</dbReference>
<dbReference type="STRING" id="619300.G3AIC1"/>
<evidence type="ECO:0000256" key="3">
    <source>
        <dbReference type="ARBA" id="ARBA00011352"/>
    </source>
</evidence>
<dbReference type="InterPro" id="IPR031633">
    <property type="entry name" value="SLD5_C"/>
</dbReference>
<dbReference type="SUPFAM" id="SSF160059">
    <property type="entry name" value="PriA/YqbF domain"/>
    <property type="match status" value="1"/>
</dbReference>
<dbReference type="GO" id="GO:0006261">
    <property type="term" value="P:DNA-templated DNA replication"/>
    <property type="evidence" value="ECO:0007669"/>
    <property type="project" value="EnsemblFungi"/>
</dbReference>
<dbReference type="HOGENOM" id="CLU_071893_2_0_1"/>
<evidence type="ECO:0000313" key="10">
    <source>
        <dbReference type="EMBL" id="EGW33691.1"/>
    </source>
</evidence>
<reference evidence="10 11" key="1">
    <citation type="journal article" date="2011" name="Proc. Natl. Acad. Sci. U.S.A.">
        <title>Comparative genomics of xylose-fermenting fungi for enhanced biofuel production.</title>
        <authorList>
            <person name="Wohlbach D.J."/>
            <person name="Kuo A."/>
            <person name="Sato T.K."/>
            <person name="Potts K.M."/>
            <person name="Salamov A.A."/>
            <person name="LaButti K.M."/>
            <person name="Sun H."/>
            <person name="Clum A."/>
            <person name="Pangilinan J.L."/>
            <person name="Lindquist E.A."/>
            <person name="Lucas S."/>
            <person name="Lapidus A."/>
            <person name="Jin M."/>
            <person name="Gunawan C."/>
            <person name="Balan V."/>
            <person name="Dale B.E."/>
            <person name="Jeffries T.W."/>
            <person name="Zinkel R."/>
            <person name="Barry K.W."/>
            <person name="Grigoriev I.V."/>
            <person name="Gasch A.P."/>
        </authorList>
    </citation>
    <scope>NUCLEOTIDE SEQUENCE [LARGE SCALE GENOMIC DNA]</scope>
    <source>
        <strain evidence="11">NRRL Y-27907 / 11-Y1</strain>
    </source>
</reference>
<evidence type="ECO:0000256" key="1">
    <source>
        <dbReference type="ARBA" id="ARBA00004123"/>
    </source>
</evidence>
<comment type="subcellular location">
    <subcellularLocation>
        <location evidence="1 7">Nucleus</location>
    </subcellularLocation>
</comment>
<dbReference type="PANTHER" id="PTHR21206">
    <property type="entry name" value="SLD5 PROTEIN"/>
    <property type="match status" value="1"/>
</dbReference>
<dbReference type="InterPro" id="IPR038749">
    <property type="entry name" value="Sld5_GINS_A"/>
</dbReference>
<dbReference type="EMBL" id="GL996500">
    <property type="protein sequence ID" value="EGW33691.1"/>
    <property type="molecule type" value="Genomic_DNA"/>
</dbReference>
<dbReference type="eggNOG" id="KOG3176">
    <property type="taxonomic scope" value="Eukaryota"/>
</dbReference>
<comment type="subunit">
    <text evidence="3">Component of the GINS complex which is a heterotetramer of SLD5, PSF1, PSF2 and PSF3.</text>
</comment>
<name>G3AIC1_SPAPN</name>
<dbReference type="OMA" id="ILETAWI"/>
<evidence type="ECO:0000256" key="7">
    <source>
        <dbReference type="PIRNR" id="PIRNR007764"/>
    </source>
</evidence>
<dbReference type="GO" id="GO:0043596">
    <property type="term" value="C:nuclear replication fork"/>
    <property type="evidence" value="ECO:0007669"/>
    <property type="project" value="EnsemblFungi"/>
</dbReference>
<feature type="domain" description="GINS subunit" evidence="8">
    <location>
        <begin position="68"/>
        <end position="145"/>
    </location>
</feature>
<keyword evidence="11" id="KW-1185">Reference proteome</keyword>
<dbReference type="GeneID" id="18872748"/>
<evidence type="ECO:0000259" key="8">
    <source>
        <dbReference type="Pfam" id="PF05916"/>
    </source>
</evidence>
<comment type="similarity">
    <text evidence="2 7">Belongs to the GINS4/SLD5 family.</text>
</comment>
<dbReference type="Pfam" id="PF16922">
    <property type="entry name" value="SLD5_C"/>
    <property type="match status" value="1"/>
</dbReference>
<dbReference type="OrthoDB" id="60955at2759"/>
<dbReference type="Proteomes" id="UP000000709">
    <property type="component" value="Unassembled WGS sequence"/>
</dbReference>
<proteinExistence type="inferred from homology"/>
<sequence length="222" mass="25566">MNIDDILQEFEESETPVTSNIHNNLITAMINERMSPELLPFAQTTMTTALTAISNQQQYLIDSHEYGDSVGSTSEFKLNTMIIETEIERLCYLVRMYLRTRLSKLDKFTIYYINEEQEDSKLLSAEEKEYIHKYAHLLTQLYNNCFLKKVPPSLTLLDDTSGGQSMITTPDTNQHVFVKSVTSKPITLFIDNDDIELKRDGIYVVKYGLVKQYIELGDVILI</sequence>
<dbReference type="GO" id="GO:0000811">
    <property type="term" value="C:GINS complex"/>
    <property type="evidence" value="ECO:0007669"/>
    <property type="project" value="UniProtKB-UniRule"/>
</dbReference>
<dbReference type="InterPro" id="IPR036224">
    <property type="entry name" value="GINS_bundle-like_dom_sf"/>
</dbReference>
<gene>
    <name evidence="10" type="ORF">SPAPADRAFT_59059</name>
</gene>
<dbReference type="SUPFAM" id="SSF158573">
    <property type="entry name" value="GINS helical bundle-like"/>
    <property type="match status" value="1"/>
</dbReference>
<evidence type="ECO:0000259" key="9">
    <source>
        <dbReference type="Pfam" id="PF16922"/>
    </source>
</evidence>
<dbReference type="InterPro" id="IPR008591">
    <property type="entry name" value="GINS_Sld5"/>
</dbReference>
<feature type="domain" description="DNA replication complex GINS protein SLD5 C-terminal" evidence="9">
    <location>
        <begin position="170"/>
        <end position="222"/>
    </location>
</feature>
<comment type="function">
    <text evidence="7">The GINS complex plays an essential role in the initiation of DNA replication.</text>
</comment>
<dbReference type="FunCoup" id="G3AIC1">
    <property type="interactions" value="644"/>
</dbReference>
<dbReference type="CDD" id="cd21692">
    <property type="entry name" value="GINS_B_Sld5"/>
    <property type="match status" value="1"/>
</dbReference>
<evidence type="ECO:0000256" key="2">
    <source>
        <dbReference type="ARBA" id="ARBA00008187"/>
    </source>
</evidence>
<keyword evidence="5 7" id="KW-0235">DNA replication</keyword>
<evidence type="ECO:0000313" key="11">
    <source>
        <dbReference type="Proteomes" id="UP000000709"/>
    </source>
</evidence>
<dbReference type="PANTHER" id="PTHR21206:SF0">
    <property type="entry name" value="DNA REPLICATION COMPLEX GINS PROTEIN SLD5"/>
    <property type="match status" value="1"/>
</dbReference>
<keyword evidence="6 7" id="KW-0539">Nucleus</keyword>
<dbReference type="Gene3D" id="1.20.58.1030">
    <property type="match status" value="1"/>
</dbReference>
<dbReference type="GO" id="GO:0071162">
    <property type="term" value="C:CMG complex"/>
    <property type="evidence" value="ECO:0007669"/>
    <property type="project" value="EnsemblFungi"/>
</dbReference>
<dbReference type="AlphaFoldDB" id="G3AIC1"/>
<evidence type="ECO:0000256" key="5">
    <source>
        <dbReference type="ARBA" id="ARBA00022705"/>
    </source>
</evidence>
<dbReference type="InterPro" id="IPR021151">
    <property type="entry name" value="GINS_A"/>
</dbReference>